<dbReference type="HOGENOM" id="CLU_2359880_0_0_1"/>
<proteinExistence type="predicted"/>
<sequence>MILQEYFTMLQAGLRRKKKTIINIFTESDAMIFPETASSLAGTEPRKESLTSLTSSCWWIQLRTTPTKSATMLGGTLDHQQAVRFDTTVVALYLLE</sequence>
<organism evidence="1 2">
    <name type="scientific">Galerina marginata (strain CBS 339.88)</name>
    <dbReference type="NCBI Taxonomy" id="685588"/>
    <lineage>
        <taxon>Eukaryota</taxon>
        <taxon>Fungi</taxon>
        <taxon>Dikarya</taxon>
        <taxon>Basidiomycota</taxon>
        <taxon>Agaricomycotina</taxon>
        <taxon>Agaricomycetes</taxon>
        <taxon>Agaricomycetidae</taxon>
        <taxon>Agaricales</taxon>
        <taxon>Agaricineae</taxon>
        <taxon>Strophariaceae</taxon>
        <taxon>Galerina</taxon>
    </lineage>
</organism>
<accession>A0A067T082</accession>
<evidence type="ECO:0000313" key="1">
    <source>
        <dbReference type="EMBL" id="KDR76526.1"/>
    </source>
</evidence>
<evidence type="ECO:0000313" key="2">
    <source>
        <dbReference type="Proteomes" id="UP000027222"/>
    </source>
</evidence>
<name>A0A067T082_GALM3</name>
<dbReference type="AlphaFoldDB" id="A0A067T082"/>
<protein>
    <submittedName>
        <fullName evidence="1">Uncharacterized protein</fullName>
    </submittedName>
</protein>
<reference evidence="2" key="1">
    <citation type="journal article" date="2014" name="Proc. Natl. Acad. Sci. U.S.A.">
        <title>Extensive sampling of basidiomycete genomes demonstrates inadequacy of the white-rot/brown-rot paradigm for wood decay fungi.</title>
        <authorList>
            <person name="Riley R."/>
            <person name="Salamov A.A."/>
            <person name="Brown D.W."/>
            <person name="Nagy L.G."/>
            <person name="Floudas D."/>
            <person name="Held B.W."/>
            <person name="Levasseur A."/>
            <person name="Lombard V."/>
            <person name="Morin E."/>
            <person name="Otillar R."/>
            <person name="Lindquist E.A."/>
            <person name="Sun H."/>
            <person name="LaButti K.M."/>
            <person name="Schmutz J."/>
            <person name="Jabbour D."/>
            <person name="Luo H."/>
            <person name="Baker S.E."/>
            <person name="Pisabarro A.G."/>
            <person name="Walton J.D."/>
            <person name="Blanchette R.A."/>
            <person name="Henrissat B."/>
            <person name="Martin F."/>
            <person name="Cullen D."/>
            <person name="Hibbett D.S."/>
            <person name="Grigoriev I.V."/>
        </authorList>
    </citation>
    <scope>NUCLEOTIDE SEQUENCE [LARGE SCALE GENOMIC DNA]</scope>
    <source>
        <strain evidence="2">CBS 339.88</strain>
    </source>
</reference>
<dbReference type="Proteomes" id="UP000027222">
    <property type="component" value="Unassembled WGS sequence"/>
</dbReference>
<keyword evidence="2" id="KW-1185">Reference proteome</keyword>
<gene>
    <name evidence="1" type="ORF">GALMADRAFT_449582</name>
</gene>
<dbReference type="EMBL" id="KL142378">
    <property type="protein sequence ID" value="KDR76526.1"/>
    <property type="molecule type" value="Genomic_DNA"/>
</dbReference>